<comment type="caution">
    <text evidence="4">The sequence shown here is derived from an EMBL/GenBank/DDBJ whole genome shotgun (WGS) entry which is preliminary data.</text>
</comment>
<evidence type="ECO:0000313" key="5">
    <source>
        <dbReference type="Proteomes" id="UP000288805"/>
    </source>
</evidence>
<gene>
    <name evidence="4" type="primary">COX6B-2</name>
    <name evidence="4" type="ORF">CK203_046696</name>
</gene>
<keyword evidence="2" id="KW-0496">Mitochondrion</keyword>
<dbReference type="SUPFAM" id="SSF47694">
    <property type="entry name" value="Cytochrome c oxidase subunit h"/>
    <property type="match status" value="1"/>
</dbReference>
<comment type="subcellular location">
    <subcellularLocation>
        <location evidence="1">Mitochondrion</location>
    </subcellularLocation>
</comment>
<evidence type="ECO:0000256" key="3">
    <source>
        <dbReference type="ARBA" id="ARBA00023157"/>
    </source>
</evidence>
<accession>A0A438HJW8</accession>
<name>A0A438HJW8_VITVI</name>
<dbReference type="AlphaFoldDB" id="A0A438HJW8"/>
<sequence>MLSCLMETLPNTDHTGIIDEDFCRFDPNLLEQYLHITHWRFPHSSEAEITQEDLRECSFCVFINVTLEKLGLPLKMFLAHDHYLIKASAIIHASFLLQFYIHVNLQTAPADFRFPSTNQTRHCFTRYIEFHRCLAAKGEESGDCEKFAKYYRSLCPVEWKFIAHLLGYDESVGISGIVTNVIEHGGQAAVVVVVGGLGNSASLTDLSPAEELHIPFLA</sequence>
<dbReference type="CDD" id="cd00926">
    <property type="entry name" value="Cyt_c_Oxidase_VIb"/>
    <property type="match status" value="1"/>
</dbReference>
<evidence type="ECO:0000313" key="4">
    <source>
        <dbReference type="EMBL" id="RVW84736.1"/>
    </source>
</evidence>
<proteinExistence type="predicted"/>
<dbReference type="GO" id="GO:0005739">
    <property type="term" value="C:mitochondrion"/>
    <property type="evidence" value="ECO:0007669"/>
    <property type="project" value="UniProtKB-SubCell"/>
</dbReference>
<dbReference type="InterPro" id="IPR048280">
    <property type="entry name" value="COX6B-like"/>
</dbReference>
<keyword evidence="3" id="KW-1015">Disulfide bond</keyword>
<reference evidence="4 5" key="1">
    <citation type="journal article" date="2018" name="PLoS Genet.">
        <title>Population sequencing reveals clonal diversity and ancestral inbreeding in the grapevine cultivar Chardonnay.</title>
        <authorList>
            <person name="Roach M.J."/>
            <person name="Johnson D.L."/>
            <person name="Bohlmann J."/>
            <person name="van Vuuren H.J."/>
            <person name="Jones S.J."/>
            <person name="Pretorius I.S."/>
            <person name="Schmidt S.A."/>
            <person name="Borneman A.R."/>
        </authorList>
    </citation>
    <scope>NUCLEOTIDE SEQUENCE [LARGE SCALE GENOMIC DNA]</scope>
    <source>
        <strain evidence="5">cv. Chardonnay</strain>
        <tissue evidence="4">Leaf</tissue>
    </source>
</reference>
<dbReference type="Gene3D" id="1.10.10.140">
    <property type="entry name" value="Cytochrome c oxidase, subunit VIb"/>
    <property type="match status" value="1"/>
</dbReference>
<organism evidence="4 5">
    <name type="scientific">Vitis vinifera</name>
    <name type="common">Grape</name>
    <dbReference type="NCBI Taxonomy" id="29760"/>
    <lineage>
        <taxon>Eukaryota</taxon>
        <taxon>Viridiplantae</taxon>
        <taxon>Streptophyta</taxon>
        <taxon>Embryophyta</taxon>
        <taxon>Tracheophyta</taxon>
        <taxon>Spermatophyta</taxon>
        <taxon>Magnoliopsida</taxon>
        <taxon>eudicotyledons</taxon>
        <taxon>Gunneridae</taxon>
        <taxon>Pentapetalae</taxon>
        <taxon>rosids</taxon>
        <taxon>Vitales</taxon>
        <taxon>Vitaceae</taxon>
        <taxon>Viteae</taxon>
        <taxon>Vitis</taxon>
    </lineage>
</organism>
<dbReference type="GO" id="GO:0045277">
    <property type="term" value="C:respiratory chain complex IV"/>
    <property type="evidence" value="ECO:0007669"/>
    <property type="project" value="InterPro"/>
</dbReference>
<dbReference type="PANTHER" id="PTHR46281:SF8">
    <property type="entry name" value="CYTOCHROME C OXIDASE SUBUNIT 12, MITOCHONDRIAL"/>
    <property type="match status" value="1"/>
</dbReference>
<dbReference type="InterPro" id="IPR036549">
    <property type="entry name" value="CX6/COA6-like_sf"/>
</dbReference>
<dbReference type="PROSITE" id="PS51808">
    <property type="entry name" value="CHCH"/>
    <property type="match status" value="1"/>
</dbReference>
<dbReference type="PANTHER" id="PTHR46281">
    <property type="entry name" value="CYTOCHROME C OXIDASE SUBUNIT 6B"/>
    <property type="match status" value="1"/>
</dbReference>
<dbReference type="Pfam" id="PF02297">
    <property type="entry name" value="COX6B"/>
    <property type="match status" value="1"/>
</dbReference>
<evidence type="ECO:0000256" key="1">
    <source>
        <dbReference type="ARBA" id="ARBA00004173"/>
    </source>
</evidence>
<dbReference type="Proteomes" id="UP000288805">
    <property type="component" value="Unassembled WGS sequence"/>
</dbReference>
<evidence type="ECO:0000256" key="2">
    <source>
        <dbReference type="ARBA" id="ARBA00023128"/>
    </source>
</evidence>
<protein>
    <submittedName>
        <fullName evidence="4">Cytochrome c oxidase subunit 6b-2</fullName>
    </submittedName>
</protein>
<dbReference type="EMBL" id="QGNW01000212">
    <property type="protein sequence ID" value="RVW84736.1"/>
    <property type="molecule type" value="Genomic_DNA"/>
</dbReference>
<dbReference type="InterPro" id="IPR003213">
    <property type="entry name" value="Cyt_c_oxidase_su6B"/>
</dbReference>